<comment type="caution">
    <text evidence="1">The sequence shown here is derived from an EMBL/GenBank/DDBJ whole genome shotgun (WGS) entry which is preliminary data.</text>
</comment>
<accession>A0ABP9E8N9</accession>
<evidence type="ECO:0000313" key="1">
    <source>
        <dbReference type="EMBL" id="GAA4869394.1"/>
    </source>
</evidence>
<sequence>MHAVAERRLVERQPTELMRRELTPEQVGMLYTLERFGWGLKFVRKSETHKVVVLFDPDSRRYAVLRSDGELDEKPEGLRIRDAQGNATDYTGAPLLA</sequence>
<gene>
    <name evidence="1" type="ORF">GCM10023332_22460</name>
</gene>
<name>A0ABP9E8N9_9GAMM</name>
<proteinExistence type="predicted"/>
<dbReference type="RefSeq" id="WP_345295575.1">
    <property type="nucleotide sequence ID" value="NZ_BAABJY010000002.1"/>
</dbReference>
<dbReference type="EMBL" id="BAABJY010000002">
    <property type="protein sequence ID" value="GAA4869394.1"/>
    <property type="molecule type" value="Genomic_DNA"/>
</dbReference>
<organism evidence="1 2">
    <name type="scientific">Luteimonas vadosa</name>
    <dbReference type="NCBI Taxonomy" id="1165507"/>
    <lineage>
        <taxon>Bacteria</taxon>
        <taxon>Pseudomonadati</taxon>
        <taxon>Pseudomonadota</taxon>
        <taxon>Gammaproteobacteria</taxon>
        <taxon>Lysobacterales</taxon>
        <taxon>Lysobacteraceae</taxon>
        <taxon>Luteimonas</taxon>
    </lineage>
</organism>
<evidence type="ECO:0000313" key="2">
    <source>
        <dbReference type="Proteomes" id="UP001501323"/>
    </source>
</evidence>
<keyword evidence="2" id="KW-1185">Reference proteome</keyword>
<dbReference type="Proteomes" id="UP001501323">
    <property type="component" value="Unassembled WGS sequence"/>
</dbReference>
<reference evidence="2" key="1">
    <citation type="journal article" date="2019" name="Int. J. Syst. Evol. Microbiol.">
        <title>The Global Catalogue of Microorganisms (GCM) 10K type strain sequencing project: providing services to taxonomists for standard genome sequencing and annotation.</title>
        <authorList>
            <consortium name="The Broad Institute Genomics Platform"/>
            <consortium name="The Broad Institute Genome Sequencing Center for Infectious Disease"/>
            <person name="Wu L."/>
            <person name="Ma J."/>
        </authorList>
    </citation>
    <scope>NUCLEOTIDE SEQUENCE [LARGE SCALE GENOMIC DNA]</scope>
    <source>
        <strain evidence="2">JCM 18392</strain>
    </source>
</reference>
<protein>
    <submittedName>
        <fullName evidence="1">Uncharacterized protein</fullName>
    </submittedName>
</protein>